<dbReference type="Gene3D" id="1.20.1260.100">
    <property type="entry name" value="TspO/MBR protein"/>
    <property type="match status" value="1"/>
</dbReference>
<feature type="transmembrane region" description="Helical" evidence="6">
    <location>
        <begin position="75"/>
        <end position="93"/>
    </location>
</feature>
<feature type="transmembrane region" description="Helical" evidence="6">
    <location>
        <begin position="99"/>
        <end position="118"/>
    </location>
</feature>
<dbReference type="InterPro" id="IPR038330">
    <property type="entry name" value="TspO/MBR-related_sf"/>
</dbReference>
<dbReference type="InterPro" id="IPR004307">
    <property type="entry name" value="TspO_MBR"/>
</dbReference>
<dbReference type="RefSeq" id="WP_377858961.1">
    <property type="nucleotide sequence ID" value="NZ_JBHLZU010000026.1"/>
</dbReference>
<dbReference type="EMBL" id="JBHLZU010000026">
    <property type="protein sequence ID" value="MFB9907927.1"/>
    <property type="molecule type" value="Genomic_DNA"/>
</dbReference>
<evidence type="ECO:0000256" key="4">
    <source>
        <dbReference type="ARBA" id="ARBA00022989"/>
    </source>
</evidence>
<dbReference type="PIRSF" id="PIRSF005859">
    <property type="entry name" value="PBR"/>
    <property type="match status" value="1"/>
</dbReference>
<evidence type="ECO:0000256" key="5">
    <source>
        <dbReference type="ARBA" id="ARBA00023136"/>
    </source>
</evidence>
<organism evidence="7 8">
    <name type="scientific">Allokutzneria oryzae</name>
    <dbReference type="NCBI Taxonomy" id="1378989"/>
    <lineage>
        <taxon>Bacteria</taxon>
        <taxon>Bacillati</taxon>
        <taxon>Actinomycetota</taxon>
        <taxon>Actinomycetes</taxon>
        <taxon>Pseudonocardiales</taxon>
        <taxon>Pseudonocardiaceae</taxon>
        <taxon>Allokutzneria</taxon>
    </lineage>
</organism>
<name>A0ABV6A444_9PSEU</name>
<evidence type="ECO:0000256" key="6">
    <source>
        <dbReference type="SAM" id="Phobius"/>
    </source>
</evidence>
<gene>
    <name evidence="7" type="ORF">ACFFQA_28670</name>
</gene>
<comment type="subcellular location">
    <subcellularLocation>
        <location evidence="1">Membrane</location>
        <topology evidence="1">Multi-pass membrane protein</topology>
    </subcellularLocation>
</comment>
<evidence type="ECO:0000313" key="7">
    <source>
        <dbReference type="EMBL" id="MFB9907927.1"/>
    </source>
</evidence>
<evidence type="ECO:0000256" key="2">
    <source>
        <dbReference type="ARBA" id="ARBA00007524"/>
    </source>
</evidence>
<feature type="transmembrane region" description="Helical" evidence="6">
    <location>
        <begin position="125"/>
        <end position="148"/>
    </location>
</feature>
<dbReference type="CDD" id="cd15904">
    <property type="entry name" value="TSPO_MBR"/>
    <property type="match status" value="1"/>
</dbReference>
<feature type="transmembrane region" description="Helical" evidence="6">
    <location>
        <begin position="46"/>
        <end position="68"/>
    </location>
</feature>
<keyword evidence="5 6" id="KW-0472">Membrane</keyword>
<keyword evidence="4 6" id="KW-1133">Transmembrane helix</keyword>
<evidence type="ECO:0000313" key="8">
    <source>
        <dbReference type="Proteomes" id="UP001589693"/>
    </source>
</evidence>
<keyword evidence="3 6" id="KW-0812">Transmembrane</keyword>
<dbReference type="PANTHER" id="PTHR10057:SF0">
    <property type="entry name" value="TRANSLOCATOR PROTEIN"/>
    <property type="match status" value="1"/>
</dbReference>
<proteinExistence type="inferred from homology"/>
<keyword evidence="8" id="KW-1185">Reference proteome</keyword>
<sequence>MPKWAPLIGFLVAAYAVAAIGGLSSSAGVSGWYASADRPGFTPPNWLFGPVWTVLYGAMAVAAWLAWLKRADLRLWWVQLALNFAWSPVFFAWQQLWLGLVVIVALDVTVAVTAWKFARVSKPAAWLLVPYLAWILYATALNLGIAVLN</sequence>
<reference evidence="7 8" key="1">
    <citation type="submission" date="2024-09" db="EMBL/GenBank/DDBJ databases">
        <authorList>
            <person name="Sun Q."/>
            <person name="Mori K."/>
        </authorList>
    </citation>
    <scope>NUCLEOTIDE SEQUENCE [LARGE SCALE GENOMIC DNA]</scope>
    <source>
        <strain evidence="7 8">TBRC 7907</strain>
    </source>
</reference>
<dbReference type="Pfam" id="PF03073">
    <property type="entry name" value="TspO_MBR"/>
    <property type="match status" value="1"/>
</dbReference>
<evidence type="ECO:0000256" key="1">
    <source>
        <dbReference type="ARBA" id="ARBA00004141"/>
    </source>
</evidence>
<comment type="caution">
    <text evidence="7">The sequence shown here is derived from an EMBL/GenBank/DDBJ whole genome shotgun (WGS) entry which is preliminary data.</text>
</comment>
<dbReference type="Proteomes" id="UP001589693">
    <property type="component" value="Unassembled WGS sequence"/>
</dbReference>
<protein>
    <submittedName>
        <fullName evidence="7">TspO/MBR family protein</fullName>
    </submittedName>
</protein>
<dbReference type="PANTHER" id="PTHR10057">
    <property type="entry name" value="PERIPHERAL-TYPE BENZODIAZEPINE RECEPTOR"/>
    <property type="match status" value="1"/>
</dbReference>
<evidence type="ECO:0000256" key="3">
    <source>
        <dbReference type="ARBA" id="ARBA00022692"/>
    </source>
</evidence>
<accession>A0ABV6A444</accession>
<comment type="similarity">
    <text evidence="2">Belongs to the TspO/BZRP family.</text>
</comment>